<dbReference type="EMBL" id="JAVRQU010000024">
    <property type="protein sequence ID" value="KAK5690623.1"/>
    <property type="molecule type" value="Genomic_DNA"/>
</dbReference>
<sequence length="216" mass="23388">MPSIGTKLVESRHRDTPKERPRSRVSSRAWSSSTAYWEDHISSSPSSHQLKNNSNNSATSSSPYFICLHPFFTETSTTTKTKMQFFITVATLLMAASSAVAATTPHRRQAALDTKIRVILRDNVGGEQEVTFGPNSGVTAGVFNTLEVDVGADQDPTLRCAAQGADGVNIFARRGNNLDDTFSDATNGKWTFDGPVTITNIVCDLNFAANNRNVAA</sequence>
<proteinExistence type="predicted"/>
<evidence type="ECO:0000313" key="3">
    <source>
        <dbReference type="Proteomes" id="UP001310594"/>
    </source>
</evidence>
<feature type="compositionally biased region" description="Basic and acidic residues" evidence="1">
    <location>
        <begin position="9"/>
        <end position="22"/>
    </location>
</feature>
<evidence type="ECO:0000313" key="2">
    <source>
        <dbReference type="EMBL" id="KAK5690623.1"/>
    </source>
</evidence>
<accession>A0AAN7ZQM1</accession>
<reference evidence="2" key="1">
    <citation type="submission" date="2023-08" db="EMBL/GenBank/DDBJ databases">
        <title>Black Yeasts Isolated from many extreme environments.</title>
        <authorList>
            <person name="Coleine C."/>
            <person name="Stajich J.E."/>
            <person name="Selbmann L."/>
        </authorList>
    </citation>
    <scope>NUCLEOTIDE SEQUENCE</scope>
    <source>
        <strain evidence="2">CCFEE 5810</strain>
    </source>
</reference>
<dbReference type="Proteomes" id="UP001310594">
    <property type="component" value="Unassembled WGS sequence"/>
</dbReference>
<evidence type="ECO:0000256" key="1">
    <source>
        <dbReference type="SAM" id="MobiDB-lite"/>
    </source>
</evidence>
<name>A0AAN7ZQM1_9PEZI</name>
<feature type="region of interest" description="Disordered" evidence="1">
    <location>
        <begin position="1"/>
        <end position="32"/>
    </location>
</feature>
<gene>
    <name evidence="2" type="ORF">LTR97_012179</name>
</gene>
<dbReference type="AlphaFoldDB" id="A0AAN7ZQM1"/>
<comment type="caution">
    <text evidence="2">The sequence shown here is derived from an EMBL/GenBank/DDBJ whole genome shotgun (WGS) entry which is preliminary data.</text>
</comment>
<organism evidence="2 3">
    <name type="scientific">Elasticomyces elasticus</name>
    <dbReference type="NCBI Taxonomy" id="574655"/>
    <lineage>
        <taxon>Eukaryota</taxon>
        <taxon>Fungi</taxon>
        <taxon>Dikarya</taxon>
        <taxon>Ascomycota</taxon>
        <taxon>Pezizomycotina</taxon>
        <taxon>Dothideomycetes</taxon>
        <taxon>Dothideomycetidae</taxon>
        <taxon>Mycosphaerellales</taxon>
        <taxon>Teratosphaeriaceae</taxon>
        <taxon>Elasticomyces</taxon>
    </lineage>
</organism>
<protein>
    <submittedName>
        <fullName evidence="2">Uncharacterized protein</fullName>
    </submittedName>
</protein>